<evidence type="ECO:0008006" key="3">
    <source>
        <dbReference type="Google" id="ProtNLM"/>
    </source>
</evidence>
<sequence>MGRTAVDWATALAQLSDMRLLIDRGSPLHTMDFSGRTMVLHAVDSYNDEALRIILEASTDPNPKEPEGLFCSSPLTAASFGGLVGMTKLLIEFGANVGACNLEG</sequence>
<dbReference type="AlphaFoldDB" id="A0A8H7E2R8"/>
<gene>
    <name evidence="1" type="ORF">GJ744_012340</name>
</gene>
<name>A0A8H7E2R8_9EURO</name>
<protein>
    <recommendedName>
        <fullName evidence="3">Ankyrin repeat protein</fullName>
    </recommendedName>
</protein>
<dbReference type="Gene3D" id="1.25.40.20">
    <property type="entry name" value="Ankyrin repeat-containing domain"/>
    <property type="match status" value="1"/>
</dbReference>
<comment type="caution">
    <text evidence="1">The sequence shown here is derived from an EMBL/GenBank/DDBJ whole genome shotgun (WGS) entry which is preliminary data.</text>
</comment>
<keyword evidence="2" id="KW-1185">Reference proteome</keyword>
<dbReference type="OrthoDB" id="341259at2759"/>
<evidence type="ECO:0000313" key="1">
    <source>
        <dbReference type="EMBL" id="KAF7505993.1"/>
    </source>
</evidence>
<accession>A0A8H7E2R8</accession>
<organism evidence="1 2">
    <name type="scientific">Endocarpon pusillum</name>
    <dbReference type="NCBI Taxonomy" id="364733"/>
    <lineage>
        <taxon>Eukaryota</taxon>
        <taxon>Fungi</taxon>
        <taxon>Dikarya</taxon>
        <taxon>Ascomycota</taxon>
        <taxon>Pezizomycotina</taxon>
        <taxon>Eurotiomycetes</taxon>
        <taxon>Chaetothyriomycetidae</taxon>
        <taxon>Verrucariales</taxon>
        <taxon>Verrucariaceae</taxon>
        <taxon>Endocarpon</taxon>
    </lineage>
</organism>
<dbReference type="Proteomes" id="UP000606974">
    <property type="component" value="Unassembled WGS sequence"/>
</dbReference>
<dbReference type="Pfam" id="PF00023">
    <property type="entry name" value="Ank"/>
    <property type="match status" value="1"/>
</dbReference>
<dbReference type="SMART" id="SM00248">
    <property type="entry name" value="ANK"/>
    <property type="match status" value="3"/>
</dbReference>
<dbReference type="InterPro" id="IPR002110">
    <property type="entry name" value="Ankyrin_rpt"/>
</dbReference>
<dbReference type="EMBL" id="JAACFV010000096">
    <property type="protein sequence ID" value="KAF7505993.1"/>
    <property type="molecule type" value="Genomic_DNA"/>
</dbReference>
<evidence type="ECO:0000313" key="2">
    <source>
        <dbReference type="Proteomes" id="UP000606974"/>
    </source>
</evidence>
<reference evidence="1" key="1">
    <citation type="submission" date="2020-02" db="EMBL/GenBank/DDBJ databases">
        <authorList>
            <person name="Palmer J.M."/>
        </authorList>
    </citation>
    <scope>NUCLEOTIDE SEQUENCE</scope>
    <source>
        <strain evidence="1">EPUS1.4</strain>
        <tissue evidence="1">Thallus</tissue>
    </source>
</reference>
<dbReference type="SUPFAM" id="SSF48403">
    <property type="entry name" value="Ankyrin repeat"/>
    <property type="match status" value="1"/>
</dbReference>
<dbReference type="InterPro" id="IPR036770">
    <property type="entry name" value="Ankyrin_rpt-contain_sf"/>
</dbReference>
<proteinExistence type="predicted"/>